<dbReference type="CDD" id="cd22786">
    <property type="entry name" value="DPBB_YuiC-like"/>
    <property type="match status" value="1"/>
</dbReference>
<comment type="caution">
    <text evidence="3">The sequence shown here is derived from an EMBL/GenBank/DDBJ whole genome shotgun (WGS) entry which is preliminary data.</text>
</comment>
<dbReference type="SUPFAM" id="SSF50685">
    <property type="entry name" value="Barwin-like endoglucanases"/>
    <property type="match status" value="1"/>
</dbReference>
<accession>A0ABR5MN89</accession>
<dbReference type="Gene3D" id="2.40.40.10">
    <property type="entry name" value="RlpA-like domain"/>
    <property type="match status" value="1"/>
</dbReference>
<dbReference type="PANTHER" id="PTHR39160">
    <property type="entry name" value="CELL WALL-BINDING PROTEIN YOCH"/>
    <property type="match status" value="1"/>
</dbReference>
<organism evidence="3 4">
    <name type="scientific">Oceanobacillus caeni</name>
    <dbReference type="NCBI Taxonomy" id="405946"/>
    <lineage>
        <taxon>Bacteria</taxon>
        <taxon>Bacillati</taxon>
        <taxon>Bacillota</taxon>
        <taxon>Bacilli</taxon>
        <taxon>Bacillales</taxon>
        <taxon>Bacillaceae</taxon>
        <taxon>Oceanobacillus</taxon>
    </lineage>
</organism>
<dbReference type="InterPro" id="IPR010611">
    <property type="entry name" value="3D_dom"/>
</dbReference>
<evidence type="ECO:0000259" key="2">
    <source>
        <dbReference type="Pfam" id="PF06725"/>
    </source>
</evidence>
<evidence type="ECO:0000313" key="4">
    <source>
        <dbReference type="Proteomes" id="UP000037854"/>
    </source>
</evidence>
<dbReference type="InterPro" id="IPR036908">
    <property type="entry name" value="RlpA-like_sf"/>
</dbReference>
<evidence type="ECO:0000313" key="3">
    <source>
        <dbReference type="EMBL" id="KPH78691.1"/>
    </source>
</evidence>
<dbReference type="Proteomes" id="UP000037854">
    <property type="component" value="Unassembled WGS sequence"/>
</dbReference>
<dbReference type="RefSeq" id="WP_060667528.1">
    <property type="nucleotide sequence ID" value="NZ_JARTGE010000035.1"/>
</dbReference>
<keyword evidence="1" id="KW-0732">Signal</keyword>
<evidence type="ECO:0000256" key="1">
    <source>
        <dbReference type="ARBA" id="ARBA00022729"/>
    </source>
</evidence>
<reference evidence="3 4" key="1">
    <citation type="submission" date="2015-07" db="EMBL/GenBank/DDBJ databases">
        <title>High-quality draft genome sequence of Oceanobacillus caeni HM6, a bacillus isolated from a human feces.</title>
        <authorList>
            <person name="Kumar J."/>
            <person name="Verma M.K."/>
            <person name="Pandey R."/>
            <person name="Bhambi M."/>
            <person name="Chauhan N."/>
        </authorList>
    </citation>
    <scope>NUCLEOTIDE SEQUENCE [LARGE SCALE GENOMIC DNA]</scope>
    <source>
        <strain evidence="3 4">HM6</strain>
    </source>
</reference>
<dbReference type="PANTHER" id="PTHR39160:SF4">
    <property type="entry name" value="RESUSCITATION-PROMOTING FACTOR RPFB"/>
    <property type="match status" value="1"/>
</dbReference>
<proteinExistence type="predicted"/>
<dbReference type="Pfam" id="PF06725">
    <property type="entry name" value="3D"/>
    <property type="match status" value="1"/>
</dbReference>
<protein>
    <recommendedName>
        <fullName evidence="2">3D domain-containing protein</fullName>
    </recommendedName>
</protein>
<feature type="domain" description="3D" evidence="2">
    <location>
        <begin position="135"/>
        <end position="196"/>
    </location>
</feature>
<name>A0ABR5MN89_9BACI</name>
<dbReference type="EMBL" id="LGTK01000002">
    <property type="protein sequence ID" value="KPH78691.1"/>
    <property type="molecule type" value="Genomic_DNA"/>
</dbReference>
<sequence>MKIKSFIRRTTLTFLFLVALYVTISTISNITITDMKIWADNLQIQRTDENSLDYRNLEKREEGLKKVKPDERLISNNEVDGSKTLEDIVDVEGYPSKVVMATGYTAGYESTGKTEAHPSFGITFSGVKVKRDLYSTIAADTSVFPIGTILFIPEYGYGVVADTGSAIVGNKIDLYFNTVEDVFNEWGKKEVEVFIIQEGNGSITEEELVALNEENEALQVFRQQFISED</sequence>
<dbReference type="InterPro" id="IPR051933">
    <property type="entry name" value="Resuscitation_pf_RpfB"/>
</dbReference>
<gene>
    <name evidence="3" type="ORF">AFL42_00845</name>
</gene>
<keyword evidence="4" id="KW-1185">Reference proteome</keyword>